<evidence type="ECO:0008006" key="9">
    <source>
        <dbReference type="Google" id="ProtNLM"/>
    </source>
</evidence>
<dbReference type="Proteomes" id="UP000007148">
    <property type="component" value="Unassembled WGS sequence"/>
</dbReference>
<evidence type="ECO:0000259" key="6">
    <source>
        <dbReference type="Pfam" id="PF08546"/>
    </source>
</evidence>
<dbReference type="SUPFAM" id="SSF51735">
    <property type="entry name" value="NAD(P)-binding Rossmann-fold domains"/>
    <property type="match status" value="1"/>
</dbReference>
<dbReference type="OrthoDB" id="3609at2759"/>
<dbReference type="SUPFAM" id="SSF48179">
    <property type="entry name" value="6-phosphogluconate dehydrogenase C-terminal domain-like"/>
    <property type="match status" value="1"/>
</dbReference>
<dbReference type="GO" id="GO:0008677">
    <property type="term" value="F:2-dehydropantoate 2-reductase activity"/>
    <property type="evidence" value="ECO:0007669"/>
    <property type="project" value="InterPro"/>
</dbReference>
<keyword evidence="8" id="KW-1185">Reference proteome</keyword>
<dbReference type="InParanoid" id="G4T5G1"/>
<reference evidence="7 8" key="1">
    <citation type="journal article" date="2011" name="PLoS Pathog.">
        <title>Endophytic Life Strategies Decoded by Genome and Transcriptome Analyses of the Mutualistic Root Symbiont Piriformospora indica.</title>
        <authorList>
            <person name="Zuccaro A."/>
            <person name="Lahrmann U."/>
            <person name="Guldener U."/>
            <person name="Langen G."/>
            <person name="Pfiffi S."/>
            <person name="Biedenkopf D."/>
            <person name="Wong P."/>
            <person name="Samans B."/>
            <person name="Grimm C."/>
            <person name="Basiewicz M."/>
            <person name="Murat C."/>
            <person name="Martin F."/>
            <person name="Kogel K.H."/>
        </authorList>
    </citation>
    <scope>NUCLEOTIDE SEQUENCE [LARGE SCALE GENOMIC DNA]</scope>
    <source>
        <strain evidence="7 8">DSM 11827</strain>
    </source>
</reference>
<dbReference type="Pfam" id="PF02558">
    <property type="entry name" value="ApbA"/>
    <property type="match status" value="1"/>
</dbReference>
<dbReference type="EMBL" id="CAFZ01000003">
    <property type="protein sequence ID" value="CCA66563.1"/>
    <property type="molecule type" value="Genomic_DNA"/>
</dbReference>
<name>G4T5G1_SERID</name>
<evidence type="ECO:0000313" key="7">
    <source>
        <dbReference type="EMBL" id="CCA66563.1"/>
    </source>
</evidence>
<dbReference type="HOGENOM" id="CLU_031468_2_0_1"/>
<accession>G4T5G1</accession>
<dbReference type="InterPro" id="IPR013332">
    <property type="entry name" value="KPR_N"/>
</dbReference>
<proteinExistence type="inferred from homology"/>
<dbReference type="InterPro" id="IPR013328">
    <property type="entry name" value="6PGD_dom2"/>
</dbReference>
<dbReference type="Gene3D" id="3.40.50.720">
    <property type="entry name" value="NAD(P)-binding Rossmann-like Domain"/>
    <property type="match status" value="1"/>
</dbReference>
<dbReference type="InterPro" id="IPR036291">
    <property type="entry name" value="NAD(P)-bd_dom_sf"/>
</dbReference>
<dbReference type="OMA" id="WDYVVVT"/>
<dbReference type="Pfam" id="PF08546">
    <property type="entry name" value="ApbA_C"/>
    <property type="match status" value="1"/>
</dbReference>
<evidence type="ECO:0000256" key="4">
    <source>
        <dbReference type="SAM" id="MobiDB-lite"/>
    </source>
</evidence>
<comment type="caution">
    <text evidence="7">The sequence shown here is derived from an EMBL/GenBank/DDBJ whole genome shotgun (WGS) entry which is preliminary data.</text>
</comment>
<dbReference type="InterPro" id="IPR003710">
    <property type="entry name" value="ApbA"/>
</dbReference>
<comment type="similarity">
    <text evidence="1">Belongs to the ketopantoate reductase family.</text>
</comment>
<sequence length="363" mass="40468">MSTKPLRILIVGAGAVGLFYGSRLHLPEDNILVSLVCRSNYNAIKANGVKLLTHSFGEYTFHPENTFNSVQQAAELANIQWDYVVVTTKALPPTSTDDSEANLVKPVVGKDTTIVLIQNGIGIEKPYTDVFPHNVLLSAVTVVSAEQIEQGIVRQNRWTRISIGPWGIGSISHGRERNKLFCDILKKGGVKDAEEYDERGLQFVRWHKIAINASFNPSSVLSNGAANSDMAADPLLKTHILGTMREILHLATIVLQSPLPSKFATPEKIIESTLRNTRKNFDSNQQKSQKRPVKDDGESSRPSMWYDWAQGRPMELEVILGNVVREAERVRVDVPRVQSMYALLCMAQARRDAERKRKTGARL</sequence>
<keyword evidence="2" id="KW-0521">NADP</keyword>
<dbReference type="GO" id="GO:0005737">
    <property type="term" value="C:cytoplasm"/>
    <property type="evidence" value="ECO:0007669"/>
    <property type="project" value="TreeGrafter"/>
</dbReference>
<dbReference type="InterPro" id="IPR008927">
    <property type="entry name" value="6-PGluconate_DH-like_C_sf"/>
</dbReference>
<dbReference type="eggNOG" id="ENOG502QT3Y">
    <property type="taxonomic scope" value="Eukaryota"/>
</dbReference>
<evidence type="ECO:0000259" key="5">
    <source>
        <dbReference type="Pfam" id="PF02558"/>
    </source>
</evidence>
<gene>
    <name evidence="7" type="ORF">PIIN_00247</name>
</gene>
<dbReference type="PANTHER" id="PTHR21708:SF26">
    <property type="entry name" value="2-DEHYDROPANTOATE 2-REDUCTASE"/>
    <property type="match status" value="1"/>
</dbReference>
<dbReference type="FunFam" id="3.40.50.720:FF:000609">
    <property type="entry name" value="2-dehydropantoate 2-reductase"/>
    <property type="match status" value="1"/>
</dbReference>
<dbReference type="Gene3D" id="1.10.1040.10">
    <property type="entry name" value="N-(1-d-carboxylethyl)-l-norvaline Dehydrogenase, domain 2"/>
    <property type="match status" value="1"/>
</dbReference>
<evidence type="ECO:0000256" key="2">
    <source>
        <dbReference type="ARBA" id="ARBA00022857"/>
    </source>
</evidence>
<protein>
    <recommendedName>
        <fullName evidence="9">2-dehydropantoate 2-reductase</fullName>
    </recommendedName>
</protein>
<keyword evidence="3" id="KW-0560">Oxidoreductase</keyword>
<feature type="region of interest" description="Disordered" evidence="4">
    <location>
        <begin position="275"/>
        <end position="304"/>
    </location>
</feature>
<evidence type="ECO:0000256" key="3">
    <source>
        <dbReference type="ARBA" id="ARBA00023002"/>
    </source>
</evidence>
<dbReference type="InterPro" id="IPR051402">
    <property type="entry name" value="KPR-Related"/>
</dbReference>
<dbReference type="STRING" id="1109443.G4T5G1"/>
<evidence type="ECO:0000256" key="1">
    <source>
        <dbReference type="ARBA" id="ARBA00007870"/>
    </source>
</evidence>
<feature type="domain" description="Ketopantoate reductase N-terminal" evidence="5">
    <location>
        <begin position="8"/>
        <end position="166"/>
    </location>
</feature>
<feature type="domain" description="Ketopantoate reductase C-terminal" evidence="6">
    <location>
        <begin position="204"/>
        <end position="344"/>
    </location>
</feature>
<dbReference type="PANTHER" id="PTHR21708">
    <property type="entry name" value="PROBABLE 2-DEHYDROPANTOATE 2-REDUCTASE"/>
    <property type="match status" value="1"/>
</dbReference>
<evidence type="ECO:0000313" key="8">
    <source>
        <dbReference type="Proteomes" id="UP000007148"/>
    </source>
</evidence>
<dbReference type="NCBIfam" id="TIGR00745">
    <property type="entry name" value="apbA_panE"/>
    <property type="match status" value="1"/>
</dbReference>
<organism evidence="7 8">
    <name type="scientific">Serendipita indica (strain DSM 11827)</name>
    <name type="common">Root endophyte fungus</name>
    <name type="synonym">Piriformospora indica</name>
    <dbReference type="NCBI Taxonomy" id="1109443"/>
    <lineage>
        <taxon>Eukaryota</taxon>
        <taxon>Fungi</taxon>
        <taxon>Dikarya</taxon>
        <taxon>Basidiomycota</taxon>
        <taxon>Agaricomycotina</taxon>
        <taxon>Agaricomycetes</taxon>
        <taxon>Sebacinales</taxon>
        <taxon>Serendipitaceae</taxon>
        <taxon>Serendipita</taxon>
    </lineage>
</organism>
<dbReference type="AlphaFoldDB" id="G4T5G1"/>
<dbReference type="InterPro" id="IPR013752">
    <property type="entry name" value="KPA_reductase"/>
</dbReference>
<dbReference type="GO" id="GO:0015940">
    <property type="term" value="P:pantothenate biosynthetic process"/>
    <property type="evidence" value="ECO:0007669"/>
    <property type="project" value="InterPro"/>
</dbReference>